<evidence type="ECO:0000256" key="6">
    <source>
        <dbReference type="ARBA" id="ARBA00023136"/>
    </source>
</evidence>
<dbReference type="GO" id="GO:0009279">
    <property type="term" value="C:cell outer membrane"/>
    <property type="evidence" value="ECO:0007669"/>
    <property type="project" value="UniProtKB-SubCell"/>
</dbReference>
<keyword evidence="7" id="KW-0998">Cell outer membrane</keyword>
<feature type="signal peptide" evidence="9">
    <location>
        <begin position="1"/>
        <end position="18"/>
    </location>
</feature>
<dbReference type="Proteomes" id="UP000653472">
    <property type="component" value="Unassembled WGS sequence"/>
</dbReference>
<evidence type="ECO:0000256" key="5">
    <source>
        <dbReference type="ARBA" id="ARBA00022692"/>
    </source>
</evidence>
<dbReference type="PANTHER" id="PTHR30026">
    <property type="entry name" value="OUTER MEMBRANE PROTEIN TOLC"/>
    <property type="match status" value="1"/>
</dbReference>
<dbReference type="Pfam" id="PF02321">
    <property type="entry name" value="OEP"/>
    <property type="match status" value="2"/>
</dbReference>
<evidence type="ECO:0000313" key="10">
    <source>
        <dbReference type="EMBL" id="NKF22329.1"/>
    </source>
</evidence>
<accession>A0A970B8J1</accession>
<comment type="subcellular location">
    <subcellularLocation>
        <location evidence="1">Cell outer membrane</location>
    </subcellularLocation>
</comment>
<name>A0A970B8J1_9GAMM</name>
<feature type="chain" id="PRO_5037007394" evidence="9">
    <location>
        <begin position="19"/>
        <end position="476"/>
    </location>
</feature>
<dbReference type="Gene3D" id="1.20.1600.10">
    <property type="entry name" value="Outer membrane efflux proteins (OEP)"/>
    <property type="match status" value="1"/>
</dbReference>
<comment type="similarity">
    <text evidence="2">Belongs to the outer membrane factor (OMF) (TC 1.B.17) family.</text>
</comment>
<feature type="region of interest" description="Disordered" evidence="8">
    <location>
        <begin position="265"/>
        <end position="289"/>
    </location>
</feature>
<sequence length="476" mass="52297">MRAALGLGLLLLAPIAHAEEAPAADAPTVRVVPLTQARDDTRLQAYLNQALAANPALDARNADVQASDADLLAARAQQWPQLSLNARYTHADGGRTIDIPTGQLLNPVYDTLNQYLEERGEPPQFPNISDQRIKFLRSHEQETKLTLNAPLIDVSLWANVDAKRALAGASRADREAYARSLVRELKRAYYGAVEAQAAVGILEASLAVLVENVRVSQALVDAGKATRDRVLRAEAERLDTVQQLDAARARAAQSKRLLNMLRAQPDDAPLELPTPAELPLPPSRDDDDIRTRPELRALDDNLLASQASERAARGASLPTLGIAADYGIQGEEYHFNDDAQFDTVSLVLRWQLWDAGTRRAQRRSARAQSAGLLSQREDLQRRLVLARRAAREDLDTARRAIDTGRARLEAAEEGFRIAERKRDAAALSQIEFLDAERTLREARLQLAINRCDALDRAAELELANASYALPATLTAP</sequence>
<evidence type="ECO:0000256" key="2">
    <source>
        <dbReference type="ARBA" id="ARBA00007613"/>
    </source>
</evidence>
<keyword evidence="9" id="KW-0732">Signal</keyword>
<evidence type="ECO:0000313" key="11">
    <source>
        <dbReference type="Proteomes" id="UP000653472"/>
    </source>
</evidence>
<dbReference type="EMBL" id="JAAVXB010000003">
    <property type="protein sequence ID" value="NKF22329.1"/>
    <property type="molecule type" value="Genomic_DNA"/>
</dbReference>
<dbReference type="SUPFAM" id="SSF56954">
    <property type="entry name" value="Outer membrane efflux proteins (OEP)"/>
    <property type="match status" value="1"/>
</dbReference>
<keyword evidence="5" id="KW-0812">Transmembrane</keyword>
<dbReference type="InterPro" id="IPR003423">
    <property type="entry name" value="OMP_efflux"/>
</dbReference>
<comment type="caution">
    <text evidence="10">The sequence shown here is derived from an EMBL/GenBank/DDBJ whole genome shotgun (WGS) entry which is preliminary data.</text>
</comment>
<gene>
    <name evidence="10" type="ORF">G7Y82_08355</name>
</gene>
<dbReference type="GO" id="GO:0015562">
    <property type="term" value="F:efflux transmembrane transporter activity"/>
    <property type="evidence" value="ECO:0007669"/>
    <property type="project" value="InterPro"/>
</dbReference>
<evidence type="ECO:0000256" key="9">
    <source>
        <dbReference type="SAM" id="SignalP"/>
    </source>
</evidence>
<protein>
    <submittedName>
        <fullName evidence="10">TolC family protein</fullName>
    </submittedName>
</protein>
<keyword evidence="3" id="KW-0813">Transport</keyword>
<organism evidence="10 11">
    <name type="scientific">Solimonas marina</name>
    <dbReference type="NCBI Taxonomy" id="2714601"/>
    <lineage>
        <taxon>Bacteria</taxon>
        <taxon>Pseudomonadati</taxon>
        <taxon>Pseudomonadota</taxon>
        <taxon>Gammaproteobacteria</taxon>
        <taxon>Nevskiales</taxon>
        <taxon>Nevskiaceae</taxon>
        <taxon>Solimonas</taxon>
    </lineage>
</organism>
<evidence type="ECO:0000256" key="3">
    <source>
        <dbReference type="ARBA" id="ARBA00022448"/>
    </source>
</evidence>
<dbReference type="InterPro" id="IPR051906">
    <property type="entry name" value="TolC-like"/>
</dbReference>
<evidence type="ECO:0000256" key="4">
    <source>
        <dbReference type="ARBA" id="ARBA00022452"/>
    </source>
</evidence>
<dbReference type="GO" id="GO:1990281">
    <property type="term" value="C:efflux pump complex"/>
    <property type="evidence" value="ECO:0007669"/>
    <property type="project" value="TreeGrafter"/>
</dbReference>
<evidence type="ECO:0000256" key="1">
    <source>
        <dbReference type="ARBA" id="ARBA00004442"/>
    </source>
</evidence>
<dbReference type="RefSeq" id="WP_168147553.1">
    <property type="nucleotide sequence ID" value="NZ_JAAVXB010000003.1"/>
</dbReference>
<evidence type="ECO:0000256" key="8">
    <source>
        <dbReference type="SAM" id="MobiDB-lite"/>
    </source>
</evidence>
<proteinExistence type="inferred from homology"/>
<dbReference type="AlphaFoldDB" id="A0A970B8J1"/>
<keyword evidence="11" id="KW-1185">Reference proteome</keyword>
<keyword evidence="6" id="KW-0472">Membrane</keyword>
<dbReference type="GO" id="GO:0015288">
    <property type="term" value="F:porin activity"/>
    <property type="evidence" value="ECO:0007669"/>
    <property type="project" value="TreeGrafter"/>
</dbReference>
<keyword evidence="4" id="KW-1134">Transmembrane beta strand</keyword>
<reference evidence="10" key="1">
    <citation type="submission" date="2020-03" db="EMBL/GenBank/DDBJ databases">
        <title>Solimonas marina sp. nov., isolated from deep seawater of the Pacific Ocean.</title>
        <authorList>
            <person name="Liu X."/>
            <person name="Lai Q."/>
            <person name="Sun F."/>
            <person name="Gai Y."/>
            <person name="Li G."/>
            <person name="Shao Z."/>
        </authorList>
    </citation>
    <scope>NUCLEOTIDE SEQUENCE</scope>
    <source>
        <strain evidence="10">C16B3</strain>
    </source>
</reference>
<evidence type="ECO:0000256" key="7">
    <source>
        <dbReference type="ARBA" id="ARBA00023237"/>
    </source>
</evidence>
<dbReference type="PANTHER" id="PTHR30026:SF21">
    <property type="entry name" value="SLR1270 PROTEIN"/>
    <property type="match status" value="1"/>
</dbReference>